<feature type="domain" description="CENP-V/GFA" evidence="5">
    <location>
        <begin position="4"/>
        <end position="107"/>
    </location>
</feature>
<proteinExistence type="inferred from homology"/>
<dbReference type="InterPro" id="IPR006913">
    <property type="entry name" value="CENP-V/GFA"/>
</dbReference>
<sequence>MDGLEGGCRCGAVRYTLALERLPRSYACHCHQCQRWSGSAFSQQVIVPEPALSVRGNLTVFELTTAERTSIQRYCAACHGRIYNTNTRRPGMAVVRAGTLDRSEELECVLHIFVAYKQRWLTLPEGVPAYPEMAPPEAMMAALRG</sequence>
<evidence type="ECO:0000313" key="7">
    <source>
        <dbReference type="Proteomes" id="UP000653472"/>
    </source>
</evidence>
<dbReference type="Pfam" id="PF04828">
    <property type="entry name" value="GFA"/>
    <property type="match status" value="1"/>
</dbReference>
<dbReference type="Gene3D" id="3.90.1590.10">
    <property type="entry name" value="glutathione-dependent formaldehyde- activating enzyme (gfa)"/>
    <property type="match status" value="1"/>
</dbReference>
<evidence type="ECO:0000259" key="5">
    <source>
        <dbReference type="PROSITE" id="PS51891"/>
    </source>
</evidence>
<dbReference type="PANTHER" id="PTHR33337:SF33">
    <property type="entry name" value="CENP-V_GFA DOMAIN-CONTAINING PROTEIN"/>
    <property type="match status" value="1"/>
</dbReference>
<dbReference type="Proteomes" id="UP000653472">
    <property type="component" value="Unassembled WGS sequence"/>
</dbReference>
<evidence type="ECO:0000313" key="6">
    <source>
        <dbReference type="EMBL" id="NKF20923.1"/>
    </source>
</evidence>
<organism evidence="6 7">
    <name type="scientific">Solimonas marina</name>
    <dbReference type="NCBI Taxonomy" id="2714601"/>
    <lineage>
        <taxon>Bacteria</taxon>
        <taxon>Pseudomonadati</taxon>
        <taxon>Pseudomonadota</taxon>
        <taxon>Gammaproteobacteria</taxon>
        <taxon>Nevskiales</taxon>
        <taxon>Nevskiaceae</taxon>
        <taxon>Solimonas</taxon>
    </lineage>
</organism>
<keyword evidence="4" id="KW-0456">Lyase</keyword>
<comment type="similarity">
    <text evidence="1">Belongs to the Gfa family.</text>
</comment>
<keyword evidence="2" id="KW-0479">Metal-binding</keyword>
<name>A0A969W6N5_9GAMM</name>
<dbReference type="PROSITE" id="PS51891">
    <property type="entry name" value="CENP_V_GFA"/>
    <property type="match status" value="1"/>
</dbReference>
<comment type="caution">
    <text evidence="6">The sequence shown here is derived from an EMBL/GenBank/DDBJ whole genome shotgun (WGS) entry which is preliminary data.</text>
</comment>
<dbReference type="GO" id="GO:0046872">
    <property type="term" value="F:metal ion binding"/>
    <property type="evidence" value="ECO:0007669"/>
    <property type="project" value="UniProtKB-KW"/>
</dbReference>
<evidence type="ECO:0000256" key="2">
    <source>
        <dbReference type="ARBA" id="ARBA00022723"/>
    </source>
</evidence>
<dbReference type="PANTHER" id="PTHR33337">
    <property type="entry name" value="GFA DOMAIN-CONTAINING PROTEIN"/>
    <property type="match status" value="1"/>
</dbReference>
<evidence type="ECO:0000256" key="4">
    <source>
        <dbReference type="ARBA" id="ARBA00023239"/>
    </source>
</evidence>
<dbReference type="AlphaFoldDB" id="A0A969W6N5"/>
<accession>A0A969W6N5</accession>
<dbReference type="InterPro" id="IPR011057">
    <property type="entry name" value="Mss4-like_sf"/>
</dbReference>
<reference evidence="6" key="1">
    <citation type="submission" date="2020-03" db="EMBL/GenBank/DDBJ databases">
        <title>Solimonas marina sp. nov., isolated from deep seawater of the Pacific Ocean.</title>
        <authorList>
            <person name="Liu X."/>
            <person name="Lai Q."/>
            <person name="Sun F."/>
            <person name="Gai Y."/>
            <person name="Li G."/>
            <person name="Shao Z."/>
        </authorList>
    </citation>
    <scope>NUCLEOTIDE SEQUENCE</scope>
    <source>
        <strain evidence="6">C16B3</strain>
    </source>
</reference>
<evidence type="ECO:0000256" key="3">
    <source>
        <dbReference type="ARBA" id="ARBA00022833"/>
    </source>
</evidence>
<keyword evidence="3" id="KW-0862">Zinc</keyword>
<dbReference type="SUPFAM" id="SSF51316">
    <property type="entry name" value="Mss4-like"/>
    <property type="match status" value="1"/>
</dbReference>
<gene>
    <name evidence="6" type="ORF">G7Y82_01250</name>
</gene>
<dbReference type="EMBL" id="JAAVXB010000001">
    <property type="protein sequence ID" value="NKF20923.1"/>
    <property type="molecule type" value="Genomic_DNA"/>
</dbReference>
<evidence type="ECO:0000256" key="1">
    <source>
        <dbReference type="ARBA" id="ARBA00005495"/>
    </source>
</evidence>
<protein>
    <submittedName>
        <fullName evidence="6">GFA family protein</fullName>
    </submittedName>
</protein>
<dbReference type="GO" id="GO:0016846">
    <property type="term" value="F:carbon-sulfur lyase activity"/>
    <property type="evidence" value="ECO:0007669"/>
    <property type="project" value="InterPro"/>
</dbReference>
<keyword evidence="7" id="KW-1185">Reference proteome</keyword>